<dbReference type="GO" id="GO:0005829">
    <property type="term" value="C:cytosol"/>
    <property type="evidence" value="ECO:0007669"/>
    <property type="project" value="TreeGrafter"/>
</dbReference>
<comment type="cofactor">
    <cofactor evidence="1 11">
        <name>Mg(2+)</name>
        <dbReference type="ChEBI" id="CHEBI:18420"/>
    </cofactor>
</comment>
<keyword evidence="11" id="KW-0460">Magnesium</keyword>
<evidence type="ECO:0000259" key="12">
    <source>
        <dbReference type="Pfam" id="PF00294"/>
    </source>
</evidence>
<dbReference type="GO" id="GO:0044209">
    <property type="term" value="P:AMP salvage"/>
    <property type="evidence" value="ECO:0007669"/>
    <property type="project" value="UniProtKB-UniRule"/>
</dbReference>
<keyword evidence="14" id="KW-1185">Reference proteome</keyword>
<dbReference type="GO" id="GO:0004001">
    <property type="term" value="F:adenosine kinase activity"/>
    <property type="evidence" value="ECO:0007669"/>
    <property type="project" value="UniProtKB-UniRule"/>
</dbReference>
<sequence length="342" mass="37290">MSFKLLCLENPLLDIQGQGDDALLQQYGLKANDAILAEQNHLTLYDELINNRDAKLLAGGAAQNTARGAQYILDPDSVVFFGCVGKDKYADILQAANKEAGLQVRYHIDEKTPTGRCGVIITGHNRSMCTDLAAANCYKIEHLKDNWDVVEKSGAYFVGGYHLTVCVPAILALAEEAAKTDKPFILSLSAPFIPQFFKDPLDQTAPYWDYVIGNESEAQSYADSHDLDTKDLTVVAKHLANLPKKNEKRKRVAIITQGTEPTLIAVQGEDDVRSFPVHEIGKDEIIDTTGAGDAFAGGFFAGAVEGESIERCVDMGSWLAALSLRELGPSYPFPKKTYTPSS</sequence>
<keyword evidence="5 11" id="KW-0808">Transferase</keyword>
<comment type="catalytic activity">
    <reaction evidence="11">
        <text>adenosine + ATP = AMP + ADP + H(+)</text>
        <dbReference type="Rhea" id="RHEA:20824"/>
        <dbReference type="ChEBI" id="CHEBI:15378"/>
        <dbReference type="ChEBI" id="CHEBI:16335"/>
        <dbReference type="ChEBI" id="CHEBI:30616"/>
        <dbReference type="ChEBI" id="CHEBI:456215"/>
        <dbReference type="ChEBI" id="CHEBI:456216"/>
        <dbReference type="EC" id="2.7.1.20"/>
    </reaction>
</comment>
<dbReference type="GO" id="GO:0006144">
    <property type="term" value="P:purine nucleobase metabolic process"/>
    <property type="evidence" value="ECO:0007669"/>
    <property type="project" value="TreeGrafter"/>
</dbReference>
<dbReference type="SUPFAM" id="SSF53613">
    <property type="entry name" value="Ribokinase-like"/>
    <property type="match status" value="1"/>
</dbReference>
<dbReference type="Pfam" id="PF00294">
    <property type="entry name" value="PfkB"/>
    <property type="match status" value="1"/>
</dbReference>
<dbReference type="PANTHER" id="PTHR45769">
    <property type="entry name" value="ADENOSINE KINASE"/>
    <property type="match status" value="1"/>
</dbReference>
<keyword evidence="9 11" id="KW-0067">ATP-binding</keyword>
<evidence type="ECO:0000256" key="5">
    <source>
        <dbReference type="ARBA" id="ARBA00022679"/>
    </source>
</evidence>
<dbReference type="InterPro" id="IPR029056">
    <property type="entry name" value="Ribokinase-like"/>
</dbReference>
<evidence type="ECO:0000256" key="2">
    <source>
        <dbReference type="ARBA" id="ARBA00004801"/>
    </source>
</evidence>
<comment type="similarity">
    <text evidence="3 11">Belongs to the carbohydrate kinase PfkB family.</text>
</comment>
<keyword evidence="7 11" id="KW-0547">Nucleotide-binding</keyword>
<dbReference type="OrthoDB" id="432447at2759"/>
<feature type="domain" description="Carbohydrate kinase PfkB" evidence="12">
    <location>
        <begin position="27"/>
        <end position="335"/>
    </location>
</feature>
<keyword evidence="8 11" id="KW-0418">Kinase</keyword>
<accession>A0A9P4PZP8</accession>
<dbReference type="Gene3D" id="3.40.1190.20">
    <property type="match status" value="1"/>
</dbReference>
<evidence type="ECO:0000256" key="9">
    <source>
        <dbReference type="ARBA" id="ARBA00022840"/>
    </source>
</evidence>
<dbReference type="GO" id="GO:0005524">
    <property type="term" value="F:ATP binding"/>
    <property type="evidence" value="ECO:0007669"/>
    <property type="project" value="UniProtKB-UniRule"/>
</dbReference>
<name>A0A9P4PZP8_9PEZI</name>
<dbReference type="PANTHER" id="PTHR45769:SF3">
    <property type="entry name" value="ADENOSINE KINASE"/>
    <property type="match status" value="1"/>
</dbReference>
<evidence type="ECO:0000256" key="3">
    <source>
        <dbReference type="ARBA" id="ARBA00010688"/>
    </source>
</evidence>
<dbReference type="FunFam" id="3.40.1190.20:FF:000014">
    <property type="entry name" value="ADO1p Adenosine kinase"/>
    <property type="match status" value="1"/>
</dbReference>
<dbReference type="AlphaFoldDB" id="A0A9P4PZP8"/>
<evidence type="ECO:0000313" key="14">
    <source>
        <dbReference type="Proteomes" id="UP000799441"/>
    </source>
</evidence>
<evidence type="ECO:0000256" key="10">
    <source>
        <dbReference type="PIRSR" id="PIRSR601805-1"/>
    </source>
</evidence>
<dbReference type="CDD" id="cd01168">
    <property type="entry name" value="adenosine_kinase"/>
    <property type="match status" value="1"/>
</dbReference>
<comment type="pathway">
    <text evidence="2 11">Purine metabolism; AMP biosynthesis via salvage pathway; AMP from adenosine: step 1/1.</text>
</comment>
<gene>
    <name evidence="13" type="ORF">K431DRAFT_349176</name>
</gene>
<proteinExistence type="inferred from homology"/>
<dbReference type="Gene3D" id="3.30.1110.10">
    <property type="match status" value="1"/>
</dbReference>
<dbReference type="GO" id="GO:0005634">
    <property type="term" value="C:nucleus"/>
    <property type="evidence" value="ECO:0007669"/>
    <property type="project" value="TreeGrafter"/>
</dbReference>
<comment type="function">
    <text evidence="11">ATP dependent phosphorylation of adenosine and other related nucleoside analogs to monophosphate derivatives.</text>
</comment>
<organism evidence="13 14">
    <name type="scientific">Polychaeton citri CBS 116435</name>
    <dbReference type="NCBI Taxonomy" id="1314669"/>
    <lineage>
        <taxon>Eukaryota</taxon>
        <taxon>Fungi</taxon>
        <taxon>Dikarya</taxon>
        <taxon>Ascomycota</taxon>
        <taxon>Pezizomycotina</taxon>
        <taxon>Dothideomycetes</taxon>
        <taxon>Dothideomycetidae</taxon>
        <taxon>Capnodiales</taxon>
        <taxon>Capnodiaceae</taxon>
        <taxon>Polychaeton</taxon>
    </lineage>
</organism>
<evidence type="ECO:0000256" key="11">
    <source>
        <dbReference type="RuleBase" id="RU368116"/>
    </source>
</evidence>
<comment type="caution">
    <text evidence="13">The sequence shown here is derived from an EMBL/GenBank/DDBJ whole genome shotgun (WGS) entry which is preliminary data.</text>
</comment>
<evidence type="ECO:0000256" key="4">
    <source>
        <dbReference type="ARBA" id="ARBA00012119"/>
    </source>
</evidence>
<dbReference type="EC" id="2.7.1.20" evidence="4 11"/>
<dbReference type="Proteomes" id="UP000799441">
    <property type="component" value="Unassembled WGS sequence"/>
</dbReference>
<evidence type="ECO:0000256" key="1">
    <source>
        <dbReference type="ARBA" id="ARBA00001946"/>
    </source>
</evidence>
<feature type="active site" description="Proton acceptor" evidence="10">
    <location>
        <position position="293"/>
    </location>
</feature>
<dbReference type="EMBL" id="MU003834">
    <property type="protein sequence ID" value="KAF2717888.1"/>
    <property type="molecule type" value="Genomic_DNA"/>
</dbReference>
<dbReference type="PRINTS" id="PR00989">
    <property type="entry name" value="ADENOKINASE"/>
</dbReference>
<keyword evidence="6 11" id="KW-0660">Purine salvage</keyword>
<dbReference type="GO" id="GO:0006166">
    <property type="term" value="P:purine ribonucleoside salvage"/>
    <property type="evidence" value="ECO:0007669"/>
    <property type="project" value="UniProtKB-KW"/>
</dbReference>
<dbReference type="InterPro" id="IPR011611">
    <property type="entry name" value="PfkB_dom"/>
</dbReference>
<evidence type="ECO:0000256" key="6">
    <source>
        <dbReference type="ARBA" id="ARBA00022726"/>
    </source>
</evidence>
<dbReference type="InterPro" id="IPR001805">
    <property type="entry name" value="Adenokinase"/>
</dbReference>
<evidence type="ECO:0000256" key="7">
    <source>
        <dbReference type="ARBA" id="ARBA00022741"/>
    </source>
</evidence>
<evidence type="ECO:0000313" key="13">
    <source>
        <dbReference type="EMBL" id="KAF2717888.1"/>
    </source>
</evidence>
<reference evidence="13" key="1">
    <citation type="journal article" date="2020" name="Stud. Mycol.">
        <title>101 Dothideomycetes genomes: a test case for predicting lifestyles and emergence of pathogens.</title>
        <authorList>
            <person name="Haridas S."/>
            <person name="Albert R."/>
            <person name="Binder M."/>
            <person name="Bloem J."/>
            <person name="Labutti K."/>
            <person name="Salamov A."/>
            <person name="Andreopoulos B."/>
            <person name="Baker S."/>
            <person name="Barry K."/>
            <person name="Bills G."/>
            <person name="Bluhm B."/>
            <person name="Cannon C."/>
            <person name="Castanera R."/>
            <person name="Culley D."/>
            <person name="Daum C."/>
            <person name="Ezra D."/>
            <person name="Gonzalez J."/>
            <person name="Henrissat B."/>
            <person name="Kuo A."/>
            <person name="Liang C."/>
            <person name="Lipzen A."/>
            <person name="Lutzoni F."/>
            <person name="Magnuson J."/>
            <person name="Mondo S."/>
            <person name="Nolan M."/>
            <person name="Ohm R."/>
            <person name="Pangilinan J."/>
            <person name="Park H.-J."/>
            <person name="Ramirez L."/>
            <person name="Alfaro M."/>
            <person name="Sun H."/>
            <person name="Tritt A."/>
            <person name="Yoshinaga Y."/>
            <person name="Zwiers L.-H."/>
            <person name="Turgeon B."/>
            <person name="Goodwin S."/>
            <person name="Spatafora J."/>
            <person name="Crous P."/>
            <person name="Grigoriev I."/>
        </authorList>
    </citation>
    <scope>NUCLEOTIDE SEQUENCE</scope>
    <source>
        <strain evidence="13">CBS 116435</strain>
    </source>
</reference>
<protein>
    <recommendedName>
        <fullName evidence="4 11">Adenosine kinase</fullName>
        <shortName evidence="11">AK</shortName>
        <ecNumber evidence="4 11">2.7.1.20</ecNumber>
    </recommendedName>
    <alternativeName>
        <fullName evidence="11">Adenosine 5'-phosphotransferase</fullName>
    </alternativeName>
</protein>
<evidence type="ECO:0000256" key="8">
    <source>
        <dbReference type="ARBA" id="ARBA00022777"/>
    </source>
</evidence>